<protein>
    <recommendedName>
        <fullName evidence="3">Retrotransposon gag domain-containing protein</fullName>
    </recommendedName>
</protein>
<dbReference type="AlphaFoldDB" id="A0A498IAM1"/>
<evidence type="ECO:0000313" key="1">
    <source>
        <dbReference type="EMBL" id="RXH80798.1"/>
    </source>
</evidence>
<proteinExistence type="predicted"/>
<dbReference type="EMBL" id="RDQH01000338">
    <property type="protein sequence ID" value="RXH80798.1"/>
    <property type="molecule type" value="Genomic_DNA"/>
</dbReference>
<gene>
    <name evidence="1" type="ORF">DVH24_004712</name>
</gene>
<organism evidence="1 2">
    <name type="scientific">Malus domestica</name>
    <name type="common">Apple</name>
    <name type="synonym">Pyrus malus</name>
    <dbReference type="NCBI Taxonomy" id="3750"/>
    <lineage>
        <taxon>Eukaryota</taxon>
        <taxon>Viridiplantae</taxon>
        <taxon>Streptophyta</taxon>
        <taxon>Embryophyta</taxon>
        <taxon>Tracheophyta</taxon>
        <taxon>Spermatophyta</taxon>
        <taxon>Magnoliopsida</taxon>
        <taxon>eudicotyledons</taxon>
        <taxon>Gunneridae</taxon>
        <taxon>Pentapetalae</taxon>
        <taxon>rosids</taxon>
        <taxon>fabids</taxon>
        <taxon>Rosales</taxon>
        <taxon>Rosaceae</taxon>
        <taxon>Amygdaloideae</taxon>
        <taxon>Maleae</taxon>
        <taxon>Malus</taxon>
    </lineage>
</organism>
<evidence type="ECO:0000313" key="2">
    <source>
        <dbReference type="Proteomes" id="UP000290289"/>
    </source>
</evidence>
<reference evidence="1 2" key="1">
    <citation type="submission" date="2018-10" db="EMBL/GenBank/DDBJ databases">
        <title>A high-quality apple genome assembly.</title>
        <authorList>
            <person name="Hu J."/>
        </authorList>
    </citation>
    <scope>NUCLEOTIDE SEQUENCE [LARGE SCALE GENOMIC DNA]</scope>
    <source>
        <strain evidence="2">cv. HFTH1</strain>
        <tissue evidence="1">Young leaf</tissue>
    </source>
</reference>
<name>A0A498IAM1_MALDO</name>
<keyword evidence="2" id="KW-1185">Reference proteome</keyword>
<dbReference type="Proteomes" id="UP000290289">
    <property type="component" value="Chromosome 12"/>
</dbReference>
<sequence>MFRIVPQSKEESLRTYIKRFQAEVAEVEKPDNRLATMVFNRGAFKQGLHVHSPLSEKLNKRKYDYITLVECFDIVDDLMD</sequence>
<accession>A0A498IAM1</accession>
<comment type="caution">
    <text evidence="1">The sequence shown here is derived from an EMBL/GenBank/DDBJ whole genome shotgun (WGS) entry which is preliminary data.</text>
</comment>
<evidence type="ECO:0008006" key="3">
    <source>
        <dbReference type="Google" id="ProtNLM"/>
    </source>
</evidence>